<dbReference type="EMBL" id="AVOT02012719">
    <property type="protein sequence ID" value="MBW0494748.1"/>
    <property type="molecule type" value="Genomic_DNA"/>
</dbReference>
<evidence type="ECO:0008006" key="5">
    <source>
        <dbReference type="Google" id="ProtNLM"/>
    </source>
</evidence>
<dbReference type="SFLD" id="SFLDG00358">
    <property type="entry name" value="Main_(cytGST)"/>
    <property type="match status" value="1"/>
</dbReference>
<dbReference type="InterPro" id="IPR036249">
    <property type="entry name" value="Thioredoxin-like_sf"/>
</dbReference>
<feature type="domain" description="GST C-terminal" evidence="2">
    <location>
        <begin position="113"/>
        <end position="252"/>
    </location>
</feature>
<evidence type="ECO:0000259" key="2">
    <source>
        <dbReference type="PROSITE" id="PS50405"/>
    </source>
</evidence>
<name>A0A9Q3D3I5_9BASI</name>
<evidence type="ECO:0000313" key="3">
    <source>
        <dbReference type="EMBL" id="MBW0494748.1"/>
    </source>
</evidence>
<keyword evidence="4" id="KW-1185">Reference proteome</keyword>
<dbReference type="InterPro" id="IPR036282">
    <property type="entry name" value="Glutathione-S-Trfase_C_sf"/>
</dbReference>
<accession>A0A9Q3D3I5</accession>
<gene>
    <name evidence="3" type="ORF">O181_034463</name>
</gene>
<dbReference type="Gene3D" id="1.20.1050.10">
    <property type="match status" value="1"/>
</dbReference>
<dbReference type="SFLD" id="SFLDS00019">
    <property type="entry name" value="Glutathione_Transferase_(cytos"/>
    <property type="match status" value="1"/>
</dbReference>
<dbReference type="AlphaFoldDB" id="A0A9Q3D3I5"/>
<dbReference type="InterPro" id="IPR004045">
    <property type="entry name" value="Glutathione_S-Trfase_N"/>
</dbReference>
<dbReference type="PROSITE" id="PS50404">
    <property type="entry name" value="GST_NTER"/>
    <property type="match status" value="1"/>
</dbReference>
<feature type="domain" description="GST N-terminal" evidence="1">
    <location>
        <begin position="27"/>
        <end position="106"/>
    </location>
</feature>
<sequence>MITHHQNPSEFHPNHNLSSISSSLNSSQLVLVADKSSPFSQRVVIALKNRKIDYDYQEATHTQKAIDKTASNPTQYLPFLIYHNQIVLGGSVNLIQFLEEAYPDHLPHLLSSDPIQRSHQRLWSDYIRQYAVPLFLKTMRARLNSYKSDSTILAGLGKVLSTYGQACLGPFFAGDQLTLPDILIAPFVFQARFTTFPKLATKASNPIDSKAGKRYQEYAQSILNCPILKEILVKNDISLEHLQLQTQPILPPSPTLASLPSEIITQIINEIGDYELAETLGLPHHVPITSAWDELATPLDRAILSSRLSQVVHIYSVERQVRFSTWGARVMVRFGYIEILDYLFSVEPNQLRQLCNYLLPDVASAWGRVKVLEWALQGGFGIPDNASETAINEATANGHLATLEWWKNSGLPLTIGNVMDYASQEGTTVSLEWWAQSGLEGKYSRLALLYASNQGNIKVLDWWLNSGLQLVYDKEVLIGATKHGKAESLEWWLQSGLSVPYTIFDIEEAIEDCTHAQDKVNNWWMKQGIHQKGSAIDWTHVRILGKNQK</sequence>
<organism evidence="3 4">
    <name type="scientific">Austropuccinia psidii MF-1</name>
    <dbReference type="NCBI Taxonomy" id="1389203"/>
    <lineage>
        <taxon>Eukaryota</taxon>
        <taxon>Fungi</taxon>
        <taxon>Dikarya</taxon>
        <taxon>Basidiomycota</taxon>
        <taxon>Pucciniomycotina</taxon>
        <taxon>Pucciniomycetes</taxon>
        <taxon>Pucciniales</taxon>
        <taxon>Sphaerophragmiaceae</taxon>
        <taxon>Austropuccinia</taxon>
    </lineage>
</organism>
<evidence type="ECO:0000313" key="4">
    <source>
        <dbReference type="Proteomes" id="UP000765509"/>
    </source>
</evidence>
<reference evidence="3" key="1">
    <citation type="submission" date="2021-03" db="EMBL/GenBank/DDBJ databases">
        <title>Draft genome sequence of rust myrtle Austropuccinia psidii MF-1, a brazilian biotype.</title>
        <authorList>
            <person name="Quecine M.C."/>
            <person name="Pachon D.M.R."/>
            <person name="Bonatelli M.L."/>
            <person name="Correr F.H."/>
            <person name="Franceschini L.M."/>
            <person name="Leite T.F."/>
            <person name="Margarido G.R.A."/>
            <person name="Almeida C.A."/>
            <person name="Ferrarezi J.A."/>
            <person name="Labate C.A."/>
        </authorList>
    </citation>
    <scope>NUCLEOTIDE SEQUENCE</scope>
    <source>
        <strain evidence="3">MF-1</strain>
    </source>
</reference>
<dbReference type="InterPro" id="IPR036770">
    <property type="entry name" value="Ankyrin_rpt-contain_sf"/>
</dbReference>
<dbReference type="Gene3D" id="3.40.30.10">
    <property type="entry name" value="Glutaredoxin"/>
    <property type="match status" value="1"/>
</dbReference>
<dbReference type="PROSITE" id="PS50405">
    <property type="entry name" value="GST_CTER"/>
    <property type="match status" value="1"/>
</dbReference>
<dbReference type="OrthoDB" id="70387at2759"/>
<dbReference type="GO" id="GO:0005737">
    <property type="term" value="C:cytoplasm"/>
    <property type="evidence" value="ECO:0007669"/>
    <property type="project" value="TreeGrafter"/>
</dbReference>
<evidence type="ECO:0000259" key="1">
    <source>
        <dbReference type="PROSITE" id="PS50404"/>
    </source>
</evidence>
<dbReference type="PANTHER" id="PTHR43968">
    <property type="match status" value="1"/>
</dbReference>
<dbReference type="Gene3D" id="1.25.40.20">
    <property type="entry name" value="Ankyrin repeat-containing domain"/>
    <property type="match status" value="1"/>
</dbReference>
<proteinExistence type="predicted"/>
<dbReference type="Proteomes" id="UP000765509">
    <property type="component" value="Unassembled WGS sequence"/>
</dbReference>
<dbReference type="SUPFAM" id="SSF47616">
    <property type="entry name" value="GST C-terminal domain-like"/>
    <property type="match status" value="1"/>
</dbReference>
<comment type="caution">
    <text evidence="3">The sequence shown here is derived from an EMBL/GenBank/DDBJ whole genome shotgun (WGS) entry which is preliminary data.</text>
</comment>
<dbReference type="Pfam" id="PF13417">
    <property type="entry name" value="GST_N_3"/>
    <property type="match status" value="1"/>
</dbReference>
<dbReference type="InterPro" id="IPR040079">
    <property type="entry name" value="Glutathione_S-Trfase"/>
</dbReference>
<dbReference type="InterPro" id="IPR010987">
    <property type="entry name" value="Glutathione-S-Trfase_C-like"/>
</dbReference>
<protein>
    <recommendedName>
        <fullName evidence="5">GST N-terminal domain-containing protein</fullName>
    </recommendedName>
</protein>
<dbReference type="PANTHER" id="PTHR43968:SF6">
    <property type="entry name" value="GLUTATHIONE S-TRANSFERASE OMEGA"/>
    <property type="match status" value="1"/>
</dbReference>
<dbReference type="InterPro" id="IPR050983">
    <property type="entry name" value="GST_Omega/HSP26"/>
</dbReference>
<dbReference type="SUPFAM" id="SSF52833">
    <property type="entry name" value="Thioredoxin-like"/>
    <property type="match status" value="1"/>
</dbReference>
<dbReference type="SUPFAM" id="SSF140860">
    <property type="entry name" value="Pseudo ankyrin repeat-like"/>
    <property type="match status" value="1"/>
</dbReference>